<reference evidence="2 3" key="1">
    <citation type="submission" date="2018-10" db="EMBL/GenBank/DDBJ databases">
        <title>Sequencing the genomes of 1000 actinobacteria strains.</title>
        <authorList>
            <person name="Klenk H.-P."/>
        </authorList>
    </citation>
    <scope>NUCLEOTIDE SEQUENCE [LARGE SCALE GENOMIC DNA]</scope>
    <source>
        <strain evidence="2 3">DSM 45175</strain>
    </source>
</reference>
<protein>
    <recommendedName>
        <fullName evidence="4">DUF2277 family protein</fullName>
    </recommendedName>
</protein>
<proteinExistence type="predicted"/>
<accession>A0A495JPJ7</accession>
<dbReference type="InterPro" id="IPR018735">
    <property type="entry name" value="DUF2277"/>
</dbReference>
<feature type="compositionally biased region" description="Low complexity" evidence="1">
    <location>
        <begin position="72"/>
        <end position="81"/>
    </location>
</feature>
<dbReference type="EMBL" id="RBKT01000001">
    <property type="protein sequence ID" value="RKR90893.1"/>
    <property type="molecule type" value="Genomic_DNA"/>
</dbReference>
<evidence type="ECO:0008006" key="4">
    <source>
        <dbReference type="Google" id="ProtNLM"/>
    </source>
</evidence>
<organism evidence="2 3">
    <name type="scientific">Micromonospora pisi</name>
    <dbReference type="NCBI Taxonomy" id="589240"/>
    <lineage>
        <taxon>Bacteria</taxon>
        <taxon>Bacillati</taxon>
        <taxon>Actinomycetota</taxon>
        <taxon>Actinomycetes</taxon>
        <taxon>Micromonosporales</taxon>
        <taxon>Micromonosporaceae</taxon>
        <taxon>Micromonospora</taxon>
    </lineage>
</organism>
<dbReference type="OrthoDB" id="2720376at2"/>
<dbReference type="AlphaFoldDB" id="A0A495JPJ7"/>
<comment type="caution">
    <text evidence="2">The sequence shown here is derived from an EMBL/GenBank/DDBJ whole genome shotgun (WGS) entry which is preliminary data.</text>
</comment>
<feature type="region of interest" description="Disordered" evidence="1">
    <location>
        <begin position="70"/>
        <end position="94"/>
    </location>
</feature>
<dbReference type="Pfam" id="PF10041">
    <property type="entry name" value="DUF2277"/>
    <property type="match status" value="1"/>
</dbReference>
<evidence type="ECO:0000313" key="2">
    <source>
        <dbReference type="EMBL" id="RKR90893.1"/>
    </source>
</evidence>
<gene>
    <name evidence="2" type="ORF">BDK92_5277</name>
</gene>
<dbReference type="Proteomes" id="UP000277671">
    <property type="component" value="Unassembled WGS sequence"/>
</dbReference>
<sequence>MCRSIKTLREPYAEEVTPADVEAAALQYVRKISGFRTPAAHNSAAFHAAVAAVAEATQTLLDQLVVRGGGPASAAAGASPAVGDRSAGIAPAAS</sequence>
<keyword evidence="3" id="KW-1185">Reference proteome</keyword>
<name>A0A495JPJ7_9ACTN</name>
<dbReference type="RefSeq" id="WP_121159090.1">
    <property type="nucleotide sequence ID" value="NZ_RBKT01000001.1"/>
</dbReference>
<evidence type="ECO:0000256" key="1">
    <source>
        <dbReference type="SAM" id="MobiDB-lite"/>
    </source>
</evidence>
<evidence type="ECO:0000313" key="3">
    <source>
        <dbReference type="Proteomes" id="UP000277671"/>
    </source>
</evidence>